<evidence type="ECO:0000256" key="1">
    <source>
        <dbReference type="ARBA" id="ARBA00005525"/>
    </source>
</evidence>
<dbReference type="PIRSF" id="PIRSF000193">
    <property type="entry name" value="Pyrrol-5-carb_rd"/>
    <property type="match status" value="1"/>
</dbReference>
<evidence type="ECO:0000256" key="5">
    <source>
        <dbReference type="HAMAP-Rule" id="MF_01925"/>
    </source>
</evidence>
<evidence type="ECO:0000256" key="7">
    <source>
        <dbReference type="PIRSR" id="PIRSR000193-1"/>
    </source>
</evidence>
<dbReference type="GO" id="GO:0055129">
    <property type="term" value="P:L-proline biosynthetic process"/>
    <property type="evidence" value="ECO:0007669"/>
    <property type="project" value="UniProtKB-UniRule"/>
</dbReference>
<dbReference type="NCBIfam" id="TIGR00112">
    <property type="entry name" value="proC"/>
    <property type="match status" value="1"/>
</dbReference>
<dbReference type="Gene3D" id="1.10.3730.10">
    <property type="entry name" value="ProC C-terminal domain-like"/>
    <property type="match status" value="1"/>
</dbReference>
<dbReference type="InterPro" id="IPR029036">
    <property type="entry name" value="P5CR_dimer"/>
</dbReference>
<evidence type="ECO:0000256" key="8">
    <source>
        <dbReference type="RuleBase" id="RU003903"/>
    </source>
</evidence>
<dbReference type="AlphaFoldDB" id="A0A542ZCR3"/>
<comment type="catalytic activity">
    <reaction evidence="5">
        <text>L-proline + NAD(+) = (S)-1-pyrroline-5-carboxylate + NADH + 2 H(+)</text>
        <dbReference type="Rhea" id="RHEA:14105"/>
        <dbReference type="ChEBI" id="CHEBI:15378"/>
        <dbReference type="ChEBI" id="CHEBI:17388"/>
        <dbReference type="ChEBI" id="CHEBI:57540"/>
        <dbReference type="ChEBI" id="CHEBI:57945"/>
        <dbReference type="ChEBI" id="CHEBI:60039"/>
        <dbReference type="EC" id="1.5.1.2"/>
    </reaction>
</comment>
<feature type="binding site" evidence="7">
    <location>
        <begin position="62"/>
        <end position="65"/>
    </location>
    <ligand>
        <name>NADP(+)</name>
        <dbReference type="ChEBI" id="CHEBI:58349"/>
    </ligand>
</feature>
<keyword evidence="5 8" id="KW-0028">Amino-acid biosynthesis</keyword>
<feature type="binding site" evidence="7">
    <location>
        <begin position="7"/>
        <end position="12"/>
    </location>
    <ligand>
        <name>NADP(+)</name>
        <dbReference type="ChEBI" id="CHEBI:58349"/>
    </ligand>
</feature>
<dbReference type="RefSeq" id="WP_142093924.1">
    <property type="nucleotide sequence ID" value="NZ_BAAAMD010000004.1"/>
</dbReference>
<protein>
    <recommendedName>
        <fullName evidence="5 6">Pyrroline-5-carboxylate reductase</fullName>
        <shortName evidence="5">P5C reductase</shortName>
        <shortName evidence="5">P5CR</shortName>
        <ecNumber evidence="5 6">1.5.1.2</ecNumber>
    </recommendedName>
    <alternativeName>
        <fullName evidence="5">PCA reductase</fullName>
    </alternativeName>
</protein>
<dbReference type="EC" id="1.5.1.2" evidence="5 6"/>
<evidence type="ECO:0000313" key="12">
    <source>
        <dbReference type="Proteomes" id="UP000316196"/>
    </source>
</evidence>
<evidence type="ECO:0000313" key="11">
    <source>
        <dbReference type="EMBL" id="TQL58099.1"/>
    </source>
</evidence>
<name>A0A542ZCR3_9ACTN</name>
<dbReference type="UniPathway" id="UPA00098">
    <property type="reaction ID" value="UER00361"/>
</dbReference>
<feature type="domain" description="Pyrroline-5-carboxylate reductase dimerisation" evidence="10">
    <location>
        <begin position="154"/>
        <end position="257"/>
    </location>
</feature>
<dbReference type="Pfam" id="PF03807">
    <property type="entry name" value="F420_oxidored"/>
    <property type="match status" value="1"/>
</dbReference>
<dbReference type="Pfam" id="PF14748">
    <property type="entry name" value="P5CR_dimer"/>
    <property type="match status" value="1"/>
</dbReference>
<dbReference type="InterPro" id="IPR036291">
    <property type="entry name" value="NAD(P)-bd_dom_sf"/>
</dbReference>
<keyword evidence="12" id="KW-1185">Reference proteome</keyword>
<dbReference type="InterPro" id="IPR028939">
    <property type="entry name" value="P5C_Rdtase_cat_N"/>
</dbReference>
<dbReference type="PROSITE" id="PS00616">
    <property type="entry name" value="HIS_ACID_PHOSPHAT_1"/>
    <property type="match status" value="1"/>
</dbReference>
<dbReference type="OrthoDB" id="9805754at2"/>
<evidence type="ECO:0000256" key="2">
    <source>
        <dbReference type="ARBA" id="ARBA00022857"/>
    </source>
</evidence>
<comment type="similarity">
    <text evidence="1 5 8">Belongs to the pyrroline-5-carboxylate reductase family.</text>
</comment>
<evidence type="ECO:0000259" key="9">
    <source>
        <dbReference type="Pfam" id="PF03807"/>
    </source>
</evidence>
<evidence type="ECO:0000256" key="6">
    <source>
        <dbReference type="NCBIfam" id="TIGR00112"/>
    </source>
</evidence>
<comment type="pathway">
    <text evidence="5 8">Amino-acid biosynthesis; L-proline biosynthesis; L-proline from L-glutamate 5-semialdehyde: step 1/1.</text>
</comment>
<keyword evidence="3 5" id="KW-0560">Oxidoreductase</keyword>
<feature type="domain" description="Pyrroline-5-carboxylate reductase catalytic N-terminal" evidence="9">
    <location>
        <begin position="3"/>
        <end position="91"/>
    </location>
</feature>
<keyword evidence="5" id="KW-0963">Cytoplasm</keyword>
<comment type="function">
    <text evidence="4 5">Catalyzes the reduction of 1-pyrroline-5-carboxylate (PCA) to L-proline.</text>
</comment>
<dbReference type="GO" id="GO:0004735">
    <property type="term" value="F:pyrroline-5-carboxylate reductase activity"/>
    <property type="evidence" value="ECO:0007669"/>
    <property type="project" value="UniProtKB-UniRule"/>
</dbReference>
<evidence type="ECO:0000256" key="4">
    <source>
        <dbReference type="ARBA" id="ARBA00058118"/>
    </source>
</evidence>
<reference evidence="11 12" key="1">
    <citation type="submission" date="2019-06" db="EMBL/GenBank/DDBJ databases">
        <title>Sequencing the genomes of 1000 actinobacteria strains.</title>
        <authorList>
            <person name="Klenk H.-P."/>
        </authorList>
    </citation>
    <scope>NUCLEOTIDE SEQUENCE [LARGE SCALE GENOMIC DNA]</scope>
    <source>
        <strain evidence="11 12">DSM 8251</strain>
    </source>
</reference>
<dbReference type="InterPro" id="IPR000304">
    <property type="entry name" value="Pyrroline-COOH_reductase"/>
</dbReference>
<dbReference type="InterPro" id="IPR053790">
    <property type="entry name" value="P5CR-like_CS"/>
</dbReference>
<evidence type="ECO:0000256" key="3">
    <source>
        <dbReference type="ARBA" id="ARBA00023002"/>
    </source>
</evidence>
<keyword evidence="2 5" id="KW-0521">NADP</keyword>
<dbReference type="PROSITE" id="PS00521">
    <property type="entry name" value="P5CR"/>
    <property type="match status" value="1"/>
</dbReference>
<keyword evidence="5 8" id="KW-0641">Proline biosynthesis</keyword>
<sequence>MSRVTVIGVGNMGGAILDGLVAKGWPTSDLATVDPAVDSARSGVRHGTIEEMVPGADAVLVAVKPDAIAGLLGQVADHLDPDAVVISVAAGVSVATLESALGTANPVARVMPNTPARVGRGVSIVSPGTHTGDDHLALVRSLLEAVGIVEVLPERLQDAATGVSGSGPAYVFAMVDAMIEAGVQQGLPRPVATRLTVQTFLGASTMLDAGTHPVELREQVSSPGGTTVQGLRALDRHGLRPAIADAVEAARQRSEELGRS</sequence>
<dbReference type="HAMAP" id="MF_01925">
    <property type="entry name" value="P5C_reductase"/>
    <property type="match status" value="1"/>
</dbReference>
<comment type="catalytic activity">
    <reaction evidence="5 8">
        <text>L-proline + NADP(+) = (S)-1-pyrroline-5-carboxylate + NADPH + 2 H(+)</text>
        <dbReference type="Rhea" id="RHEA:14109"/>
        <dbReference type="ChEBI" id="CHEBI:15378"/>
        <dbReference type="ChEBI" id="CHEBI:17388"/>
        <dbReference type="ChEBI" id="CHEBI:57783"/>
        <dbReference type="ChEBI" id="CHEBI:58349"/>
        <dbReference type="ChEBI" id="CHEBI:60039"/>
        <dbReference type="EC" id="1.5.1.2"/>
    </reaction>
</comment>
<dbReference type="SUPFAM" id="SSF48179">
    <property type="entry name" value="6-phosphogluconate dehydrogenase C-terminal domain-like"/>
    <property type="match status" value="1"/>
</dbReference>
<dbReference type="Gene3D" id="3.40.50.720">
    <property type="entry name" value="NAD(P)-binding Rossmann-like Domain"/>
    <property type="match status" value="1"/>
</dbReference>
<proteinExistence type="inferred from homology"/>
<dbReference type="GO" id="GO:0005737">
    <property type="term" value="C:cytoplasm"/>
    <property type="evidence" value="ECO:0007669"/>
    <property type="project" value="UniProtKB-SubCell"/>
</dbReference>
<dbReference type="InterPro" id="IPR033379">
    <property type="entry name" value="Acid_Pase_AS"/>
</dbReference>
<dbReference type="InterPro" id="IPR008927">
    <property type="entry name" value="6-PGluconate_DH-like_C_sf"/>
</dbReference>
<dbReference type="EMBL" id="VFOR01000002">
    <property type="protein sequence ID" value="TQL58099.1"/>
    <property type="molecule type" value="Genomic_DNA"/>
</dbReference>
<comment type="caution">
    <text evidence="11">The sequence shown here is derived from an EMBL/GenBank/DDBJ whole genome shotgun (WGS) entry which is preliminary data.</text>
</comment>
<dbReference type="PANTHER" id="PTHR11645:SF0">
    <property type="entry name" value="PYRROLINE-5-CARBOXYLATE REDUCTASE 3"/>
    <property type="match status" value="1"/>
</dbReference>
<dbReference type="FunFam" id="1.10.3730.10:FF:000001">
    <property type="entry name" value="Pyrroline-5-carboxylate reductase"/>
    <property type="match status" value="1"/>
</dbReference>
<evidence type="ECO:0000259" key="10">
    <source>
        <dbReference type="Pfam" id="PF14748"/>
    </source>
</evidence>
<gene>
    <name evidence="5" type="primary">proC</name>
    <name evidence="11" type="ORF">FB460_1952</name>
</gene>
<dbReference type="SUPFAM" id="SSF51735">
    <property type="entry name" value="NAD(P)-binding Rossmann-fold domains"/>
    <property type="match status" value="1"/>
</dbReference>
<dbReference type="Proteomes" id="UP000316196">
    <property type="component" value="Unassembled WGS sequence"/>
</dbReference>
<dbReference type="PANTHER" id="PTHR11645">
    <property type="entry name" value="PYRROLINE-5-CARBOXYLATE REDUCTASE"/>
    <property type="match status" value="1"/>
</dbReference>
<comment type="subcellular location">
    <subcellularLocation>
        <location evidence="5">Cytoplasm</location>
    </subcellularLocation>
</comment>
<accession>A0A542ZCR3</accession>
<organism evidence="11 12">
    <name type="scientific">Propioniferax innocua</name>
    <dbReference type="NCBI Taxonomy" id="1753"/>
    <lineage>
        <taxon>Bacteria</taxon>
        <taxon>Bacillati</taxon>
        <taxon>Actinomycetota</taxon>
        <taxon>Actinomycetes</taxon>
        <taxon>Propionibacteriales</taxon>
        <taxon>Propionibacteriaceae</taxon>
        <taxon>Propioniferax</taxon>
    </lineage>
</organism>